<dbReference type="Proteomes" id="UP001165289">
    <property type="component" value="Unassembled WGS sequence"/>
</dbReference>
<reference evidence="2 3" key="1">
    <citation type="journal article" date="2023" name="BMC Biol.">
        <title>The compact genome of the sponge Oopsacas minuta (Hexactinellida) is lacking key metazoan core genes.</title>
        <authorList>
            <person name="Santini S."/>
            <person name="Schenkelaars Q."/>
            <person name="Jourda C."/>
            <person name="Duchesne M."/>
            <person name="Belahbib H."/>
            <person name="Rocher C."/>
            <person name="Selva M."/>
            <person name="Riesgo A."/>
            <person name="Vervoort M."/>
            <person name="Leys S.P."/>
            <person name="Kodjabachian L."/>
            <person name="Le Bivic A."/>
            <person name="Borchiellini C."/>
            <person name="Claverie J.M."/>
            <person name="Renard E."/>
        </authorList>
    </citation>
    <scope>NUCLEOTIDE SEQUENCE [LARGE SCALE GENOMIC DNA]</scope>
    <source>
        <strain evidence="2">SPO-2</strain>
    </source>
</reference>
<keyword evidence="3" id="KW-1185">Reference proteome</keyword>
<accession>A0AAV7J9I0</accession>
<proteinExistence type="predicted"/>
<keyword evidence="1" id="KW-0175">Coiled coil</keyword>
<name>A0AAV7J9I0_9METZ</name>
<evidence type="ECO:0000313" key="2">
    <source>
        <dbReference type="EMBL" id="KAI6645683.1"/>
    </source>
</evidence>
<evidence type="ECO:0000256" key="1">
    <source>
        <dbReference type="SAM" id="Coils"/>
    </source>
</evidence>
<protein>
    <submittedName>
        <fullName evidence="2">Uncharacterized protein</fullName>
    </submittedName>
</protein>
<evidence type="ECO:0000313" key="3">
    <source>
        <dbReference type="Proteomes" id="UP001165289"/>
    </source>
</evidence>
<organism evidence="2 3">
    <name type="scientific">Oopsacas minuta</name>
    <dbReference type="NCBI Taxonomy" id="111878"/>
    <lineage>
        <taxon>Eukaryota</taxon>
        <taxon>Metazoa</taxon>
        <taxon>Porifera</taxon>
        <taxon>Hexactinellida</taxon>
        <taxon>Hexasterophora</taxon>
        <taxon>Lyssacinosida</taxon>
        <taxon>Leucopsacidae</taxon>
        <taxon>Oopsacas</taxon>
    </lineage>
</organism>
<feature type="coiled-coil region" evidence="1">
    <location>
        <begin position="73"/>
        <end position="135"/>
    </location>
</feature>
<dbReference type="AlphaFoldDB" id="A0AAV7J9I0"/>
<comment type="caution">
    <text evidence="2">The sequence shown here is derived from an EMBL/GenBank/DDBJ whole genome shotgun (WGS) entry which is preliminary data.</text>
</comment>
<dbReference type="EMBL" id="JAKMXF010000365">
    <property type="protein sequence ID" value="KAI6645683.1"/>
    <property type="molecule type" value="Genomic_DNA"/>
</dbReference>
<gene>
    <name evidence="2" type="ORF">LOD99_12946</name>
</gene>
<sequence length="173" mass="20333">MSKQTFPMDEEVLEYSPLHTSTSLSKLVDCQGQSLDTCEQMESSFMEFLESVRIRVIESGTDMSHVEDSIVELVQSTEEYQQVKQLVSELMNRNQSLDKSLSQEHDNKIDYEIRANQLEHELTLMREQLELVIKEYDETNQLLDWNNAREKQLVELQKFVIIHIITPLTYYIP</sequence>